<dbReference type="Pfam" id="PF13602">
    <property type="entry name" value="ADH_zinc_N_2"/>
    <property type="match status" value="1"/>
</dbReference>
<accession>A0A0A1GU69</accession>
<name>A0A0A1GU69_9LACO</name>
<gene>
    <name evidence="1" type="ORF">LOOC260_112740</name>
</gene>
<dbReference type="HOGENOM" id="CLU_080709_0_0_9"/>
<dbReference type="PANTHER" id="PTHR11695:SF294">
    <property type="entry name" value="RETICULON-4-INTERACTING PROTEIN 1, MITOCHONDRIAL"/>
    <property type="match status" value="1"/>
</dbReference>
<dbReference type="Proteomes" id="UP000031620">
    <property type="component" value="Chromosome"/>
</dbReference>
<organism evidence="1 2">
    <name type="scientific">Paucilactobacillus hokkaidonensis JCM 18461</name>
    <dbReference type="NCBI Taxonomy" id="1291742"/>
    <lineage>
        <taxon>Bacteria</taxon>
        <taxon>Bacillati</taxon>
        <taxon>Bacillota</taxon>
        <taxon>Bacilli</taxon>
        <taxon>Lactobacillales</taxon>
        <taxon>Lactobacillaceae</taxon>
        <taxon>Paucilactobacillus</taxon>
    </lineage>
</organism>
<protein>
    <submittedName>
        <fullName evidence="1">NADPH:quinone reductase</fullName>
    </submittedName>
</protein>
<dbReference type="InterPro" id="IPR050700">
    <property type="entry name" value="YIM1/Zinc_Alcohol_DH_Fams"/>
</dbReference>
<dbReference type="InterPro" id="IPR036291">
    <property type="entry name" value="NAD(P)-bd_dom_sf"/>
</dbReference>
<dbReference type="Gene3D" id="3.90.180.10">
    <property type="entry name" value="Medium-chain alcohol dehydrogenases, catalytic domain"/>
    <property type="match status" value="1"/>
</dbReference>
<dbReference type="KEGG" id="lho:LOOC260_112740"/>
<dbReference type="STRING" id="1291742.LOOC260_112740"/>
<dbReference type="RefSeq" id="WP_052467319.1">
    <property type="nucleotide sequence ID" value="NZ_AP014680.1"/>
</dbReference>
<proteinExistence type="predicted"/>
<dbReference type="SUPFAM" id="SSF51735">
    <property type="entry name" value="NAD(P)-binding Rossmann-fold domains"/>
    <property type="match status" value="1"/>
</dbReference>
<sequence>MRNTNLIGKSVFGANPGGTASEVINAQIPLLLFEIPNGITLQQAATIIGGADTAWHAINDVLKVNQADRVLIIGASGGVGQYLLQLSKLRNATIFSIVSEDSSDFAVKLGSDEVIVYDNHLKNQLTKLKSVTKIVDAVGDPNLLNQILEHTGDVDILSLSQTNFNPPKIKQHFQFNNGRIALRDYNQILNLLSNGDLTAHVQQIFPFQQVIEAQKIAKFKHSQGRILLSFN</sequence>
<evidence type="ECO:0000313" key="1">
    <source>
        <dbReference type="EMBL" id="BAP85812.1"/>
    </source>
</evidence>
<dbReference type="EMBL" id="AP014680">
    <property type="protein sequence ID" value="BAP85812.1"/>
    <property type="molecule type" value="Genomic_DNA"/>
</dbReference>
<dbReference type="Gene3D" id="3.40.50.720">
    <property type="entry name" value="NAD(P)-binding Rossmann-like Domain"/>
    <property type="match status" value="1"/>
</dbReference>
<reference evidence="1 2" key="1">
    <citation type="submission" date="2014-11" db="EMBL/GenBank/DDBJ databases">
        <title>Complete genome sequence and analysis of Lactobacillus hokkaidonensis LOOC260T.</title>
        <authorList>
            <person name="Tanizawa Y."/>
            <person name="Tohno M."/>
            <person name="Kaminuma E."/>
            <person name="Nakamura Y."/>
            <person name="Arita M."/>
        </authorList>
    </citation>
    <scope>NUCLEOTIDE SEQUENCE [LARGE SCALE GENOMIC DNA]</scope>
    <source>
        <strain evidence="1 2">LOOC260</strain>
    </source>
</reference>
<dbReference type="PANTHER" id="PTHR11695">
    <property type="entry name" value="ALCOHOL DEHYDROGENASE RELATED"/>
    <property type="match status" value="1"/>
</dbReference>
<dbReference type="AlphaFoldDB" id="A0A0A1GU69"/>
<evidence type="ECO:0000313" key="2">
    <source>
        <dbReference type="Proteomes" id="UP000031620"/>
    </source>
</evidence>